<dbReference type="InterPro" id="IPR003838">
    <property type="entry name" value="ABC3_permease_C"/>
</dbReference>
<feature type="transmembrane region" description="Helical" evidence="7">
    <location>
        <begin position="16"/>
        <end position="36"/>
    </location>
</feature>
<feature type="transmembrane region" description="Helical" evidence="7">
    <location>
        <begin position="711"/>
        <end position="740"/>
    </location>
</feature>
<feature type="transmembrane region" description="Helical" evidence="7">
    <location>
        <begin position="346"/>
        <end position="363"/>
    </location>
</feature>
<dbReference type="EMBL" id="JBHSXS010000003">
    <property type="protein sequence ID" value="MFC6879721.1"/>
    <property type="molecule type" value="Genomic_DNA"/>
</dbReference>
<evidence type="ECO:0000256" key="5">
    <source>
        <dbReference type="ARBA" id="ARBA00023136"/>
    </source>
</evidence>
<dbReference type="RefSeq" id="WP_160821674.1">
    <property type="nucleotide sequence ID" value="NZ_JBHSXE010000001.1"/>
</dbReference>
<feature type="transmembrane region" description="Helical" evidence="7">
    <location>
        <begin position="250"/>
        <end position="273"/>
    </location>
</feature>
<keyword evidence="4 7" id="KW-1133">Transmembrane helix</keyword>
<evidence type="ECO:0000259" key="8">
    <source>
        <dbReference type="Pfam" id="PF02687"/>
    </source>
</evidence>
<evidence type="ECO:0000256" key="4">
    <source>
        <dbReference type="ARBA" id="ARBA00022989"/>
    </source>
</evidence>
<dbReference type="Pfam" id="PF02687">
    <property type="entry name" value="FtsX"/>
    <property type="match status" value="2"/>
</dbReference>
<dbReference type="PANTHER" id="PTHR30287">
    <property type="entry name" value="MEMBRANE COMPONENT OF PREDICTED ABC SUPERFAMILY METABOLITE UPTAKE TRANSPORTER"/>
    <property type="match status" value="1"/>
</dbReference>
<feature type="domain" description="ABC3 transporter permease C-terminal" evidence="8">
    <location>
        <begin position="719"/>
        <end position="832"/>
    </location>
</feature>
<evidence type="ECO:0000256" key="6">
    <source>
        <dbReference type="ARBA" id="ARBA00038076"/>
    </source>
</evidence>
<comment type="similarity">
    <text evidence="6">Belongs to the ABC-4 integral membrane protein family.</text>
</comment>
<evidence type="ECO:0000259" key="9">
    <source>
        <dbReference type="Pfam" id="PF12704"/>
    </source>
</evidence>
<feature type="transmembrane region" description="Helical" evidence="7">
    <location>
        <begin position="396"/>
        <end position="416"/>
    </location>
</feature>
<evidence type="ECO:0000313" key="11">
    <source>
        <dbReference type="Proteomes" id="UP001596380"/>
    </source>
</evidence>
<dbReference type="InterPro" id="IPR025857">
    <property type="entry name" value="MacB_PCD"/>
</dbReference>
<keyword evidence="2" id="KW-1003">Cell membrane</keyword>
<keyword evidence="5 7" id="KW-0472">Membrane</keyword>
<evidence type="ECO:0000256" key="1">
    <source>
        <dbReference type="ARBA" id="ARBA00004651"/>
    </source>
</evidence>
<feature type="transmembrane region" description="Helical" evidence="7">
    <location>
        <begin position="482"/>
        <end position="502"/>
    </location>
</feature>
<name>A0ABW2CD61_9ACTN</name>
<feature type="transmembrane region" description="Helical" evidence="7">
    <location>
        <begin position="800"/>
        <end position="823"/>
    </location>
</feature>
<keyword evidence="3 7" id="KW-0812">Transmembrane</keyword>
<feature type="domain" description="ABC3 transporter permease C-terminal" evidence="8">
    <location>
        <begin position="252"/>
        <end position="371"/>
    </location>
</feature>
<dbReference type="Proteomes" id="UP001596380">
    <property type="component" value="Unassembled WGS sequence"/>
</dbReference>
<protein>
    <submittedName>
        <fullName evidence="10">ABC transporter permease</fullName>
    </submittedName>
</protein>
<evidence type="ECO:0000256" key="7">
    <source>
        <dbReference type="SAM" id="Phobius"/>
    </source>
</evidence>
<keyword evidence="11" id="KW-1185">Reference proteome</keyword>
<feature type="domain" description="MacB-like periplasmic core" evidence="9">
    <location>
        <begin position="17"/>
        <end position="218"/>
    </location>
</feature>
<feature type="domain" description="MacB-like periplasmic core" evidence="9">
    <location>
        <begin position="478"/>
        <end position="684"/>
    </location>
</feature>
<organism evidence="10 11">
    <name type="scientific">Actinomadura yumaensis</name>
    <dbReference type="NCBI Taxonomy" id="111807"/>
    <lineage>
        <taxon>Bacteria</taxon>
        <taxon>Bacillati</taxon>
        <taxon>Actinomycetota</taxon>
        <taxon>Actinomycetes</taxon>
        <taxon>Streptosporangiales</taxon>
        <taxon>Thermomonosporaceae</taxon>
        <taxon>Actinomadura</taxon>
    </lineage>
</organism>
<evidence type="ECO:0000256" key="3">
    <source>
        <dbReference type="ARBA" id="ARBA00022692"/>
    </source>
</evidence>
<dbReference type="Pfam" id="PF12704">
    <property type="entry name" value="MacB_PCD"/>
    <property type="match status" value="2"/>
</dbReference>
<comment type="subcellular location">
    <subcellularLocation>
        <location evidence="1">Cell membrane</location>
        <topology evidence="1">Multi-pass membrane protein</topology>
    </subcellularLocation>
</comment>
<proteinExistence type="inferred from homology"/>
<gene>
    <name evidence="10" type="ORF">ACFQKB_08080</name>
</gene>
<sequence length="839" mass="86219">MLRTTLAGLRAHKLRLLLTAVAITLGVGFIAGTFVLTDSMDSGVQQTFARGADKVDYAVRPSATASEDIPAALVGRIRSLPGVKDVHGQVKGDAALVGRDGKTVGDMQTVGLSVPDGRLLRYDLDKGRVPRGSGEAVLDSRTAGRQHFSVGDAVSVLDSKGAAHRFTVVGLVDFGIDQDASMRGAVGFDPATAALMTGEKGVEEIDVIGSDRAAIAAAAGPKYEVYTGKRLGETLAKAAGADTKIIRTGLLIFGLVAMLVSALVIYNTFTILIAQRMREMALLRCVGATRRQVFGGVVAESAVVGLVGSVTGLLVGLGLGAGAMALFNALGANMPTAGVALTPRTVVVGLLVGIVVTVLSALLPARAATRVAPVAALRSDLEPGGGRFRLGWVRSVLTAVFAVGGLGAAFLGAVVMEKGESSMFMVAGAGGLMFLAVVTVMPALVRPLGRVAGAIPARLGGVPGRLAVENARRSPHRTATTTIALTIGVGLMSLFAVVGASAKVSSEHQLQQQFPVDFQVNNELNSESRPIPRALAEGLGKRPEFERVIEKKEKETGVAAPGASLGAEASQATVGMVSGDALGTVLKPEFTSGSAAALKPGTAVVGDLFAKDRGLATGATVQVRTPRGPVPVKIVGIYGGDLPLPDVLVPDTDFARHFGSPGPNAIYVKVKDGVSAASARTVVQDAARPYPTVKVASAAEIKEEFTDAIDMMLMIFGGLLGLAIIIALFGIANTLTLSVVERTRESALLRALGLTRRQLRRMLSVEALVMAVIGAFTGVVLGVGFGWAATGSMDDDAVFAVPYLQIVGFIALAAVAGVLAAVLPARRAAKASIVESLSV</sequence>
<feature type="transmembrane region" description="Helical" evidence="7">
    <location>
        <begin position="767"/>
        <end position="788"/>
    </location>
</feature>
<evidence type="ECO:0000313" key="10">
    <source>
        <dbReference type="EMBL" id="MFC6879721.1"/>
    </source>
</evidence>
<comment type="caution">
    <text evidence="10">The sequence shown here is derived from an EMBL/GenBank/DDBJ whole genome shotgun (WGS) entry which is preliminary data.</text>
</comment>
<accession>A0ABW2CD61</accession>
<dbReference type="InterPro" id="IPR038766">
    <property type="entry name" value="Membrane_comp_ABC_pdt"/>
</dbReference>
<feature type="transmembrane region" description="Helical" evidence="7">
    <location>
        <begin position="422"/>
        <end position="445"/>
    </location>
</feature>
<dbReference type="PANTHER" id="PTHR30287:SF2">
    <property type="entry name" value="BLL1001 PROTEIN"/>
    <property type="match status" value="1"/>
</dbReference>
<evidence type="ECO:0000256" key="2">
    <source>
        <dbReference type="ARBA" id="ARBA00022475"/>
    </source>
</evidence>
<feature type="transmembrane region" description="Helical" evidence="7">
    <location>
        <begin position="293"/>
        <end position="326"/>
    </location>
</feature>
<reference evidence="11" key="1">
    <citation type="journal article" date="2019" name="Int. J. Syst. Evol. Microbiol.">
        <title>The Global Catalogue of Microorganisms (GCM) 10K type strain sequencing project: providing services to taxonomists for standard genome sequencing and annotation.</title>
        <authorList>
            <consortium name="The Broad Institute Genomics Platform"/>
            <consortium name="The Broad Institute Genome Sequencing Center for Infectious Disease"/>
            <person name="Wu L."/>
            <person name="Ma J."/>
        </authorList>
    </citation>
    <scope>NUCLEOTIDE SEQUENCE [LARGE SCALE GENOMIC DNA]</scope>
    <source>
        <strain evidence="11">JCM 3369</strain>
    </source>
</reference>